<dbReference type="EMBL" id="JBHDIY010000002">
    <property type="protein sequence ID" value="MFL4468569.1"/>
    <property type="molecule type" value="Genomic_DNA"/>
</dbReference>
<name>A0ABW8UPB4_9RHOB</name>
<evidence type="ECO:0000313" key="2">
    <source>
        <dbReference type="EMBL" id="MFL4468569.1"/>
    </source>
</evidence>
<feature type="chain" id="PRO_5046324303" description="DUF4864 domain-containing protein" evidence="1">
    <location>
        <begin position="22"/>
        <end position="183"/>
    </location>
</feature>
<evidence type="ECO:0000256" key="1">
    <source>
        <dbReference type="SAM" id="SignalP"/>
    </source>
</evidence>
<dbReference type="RefSeq" id="WP_407590312.1">
    <property type="nucleotide sequence ID" value="NZ_JBHDIY010000002.1"/>
</dbReference>
<keyword evidence="1" id="KW-0732">Signal</keyword>
<keyword evidence="3" id="KW-1185">Reference proteome</keyword>
<dbReference type="Proteomes" id="UP001627408">
    <property type="component" value="Unassembled WGS sequence"/>
</dbReference>
<protein>
    <recommendedName>
        <fullName evidence="4">DUF4864 domain-containing protein</fullName>
    </recommendedName>
</protein>
<reference evidence="2 3" key="1">
    <citation type="submission" date="2024-08" db="EMBL/GenBank/DDBJ databases">
        <title>Tateyamaria sp. nov., isolated from marine algae.</title>
        <authorList>
            <person name="Choi B.J."/>
            <person name="Kim J.M."/>
            <person name="Lee J.K."/>
            <person name="Choi D.G."/>
            <person name="Bayburt H."/>
            <person name="Baek J.H."/>
            <person name="Han D.M."/>
            <person name="Jeon C.O."/>
        </authorList>
    </citation>
    <scope>NUCLEOTIDE SEQUENCE [LARGE SCALE GENOMIC DNA]</scope>
    <source>
        <strain evidence="2 3">KMU-156</strain>
    </source>
</reference>
<proteinExistence type="predicted"/>
<evidence type="ECO:0008006" key="4">
    <source>
        <dbReference type="Google" id="ProtNLM"/>
    </source>
</evidence>
<organism evidence="2 3">
    <name type="scientific">Tateyamaria armeniaca</name>
    <dbReference type="NCBI Taxonomy" id="2518930"/>
    <lineage>
        <taxon>Bacteria</taxon>
        <taxon>Pseudomonadati</taxon>
        <taxon>Pseudomonadota</taxon>
        <taxon>Alphaproteobacteria</taxon>
        <taxon>Rhodobacterales</taxon>
        <taxon>Roseobacteraceae</taxon>
        <taxon>Tateyamaria</taxon>
    </lineage>
</organism>
<feature type="signal peptide" evidence="1">
    <location>
        <begin position="1"/>
        <end position="21"/>
    </location>
</feature>
<gene>
    <name evidence="2" type="ORF">ACERZ8_01285</name>
</gene>
<comment type="caution">
    <text evidence="2">The sequence shown here is derived from an EMBL/GenBank/DDBJ whole genome shotgun (WGS) entry which is preliminary data.</text>
</comment>
<accession>A0ABW8UPB4</accession>
<evidence type="ECO:0000313" key="3">
    <source>
        <dbReference type="Proteomes" id="UP001627408"/>
    </source>
</evidence>
<sequence>MRQLLIMIAGAVMCAATAAVAQDAVDRFDIAINAEDEAAQPNLMSLARTFALVAPRTSGVRKASRLEFRSGAGLIDNSATTAKLRTALPPALANSVAQLQSVGGPCDISRHRFDDTDVLLVLHNSDEAQPQDIYRCFIAGLWIYHAGSTESVSVNDWRTPYARILGSLASGRPAFSGFDTEEN</sequence>